<evidence type="ECO:0000313" key="1">
    <source>
        <dbReference type="EMBL" id="CAA9323426.1"/>
    </source>
</evidence>
<reference evidence="1" key="1">
    <citation type="submission" date="2020-02" db="EMBL/GenBank/DDBJ databases">
        <authorList>
            <person name="Meier V. D."/>
        </authorList>
    </citation>
    <scope>NUCLEOTIDE SEQUENCE</scope>
    <source>
        <strain evidence="1">AVDCRST_MAG94</strain>
    </source>
</reference>
<dbReference type="EMBL" id="CADCTY010000540">
    <property type="protein sequence ID" value="CAA9323426.1"/>
    <property type="molecule type" value="Genomic_DNA"/>
</dbReference>
<protein>
    <submittedName>
        <fullName evidence="1">Uncharacterized protein</fullName>
    </submittedName>
</protein>
<gene>
    <name evidence="1" type="ORF">AVDCRST_MAG94-1563</name>
</gene>
<organism evidence="1">
    <name type="scientific">uncultured Leptolyngbya sp</name>
    <dbReference type="NCBI Taxonomy" id="332963"/>
    <lineage>
        <taxon>Bacteria</taxon>
        <taxon>Bacillati</taxon>
        <taxon>Cyanobacteriota</taxon>
        <taxon>Cyanophyceae</taxon>
        <taxon>Leptolyngbyales</taxon>
        <taxon>Leptolyngbyaceae</taxon>
        <taxon>Leptolyngbya group</taxon>
        <taxon>Leptolyngbya</taxon>
        <taxon>environmental samples</taxon>
    </lineage>
</organism>
<accession>A0A6J4L683</accession>
<sequence length="58" mass="5998">MVTGVGSDGKQAVVAFSGACLSLLCVKATDLVHYPCTTVVDRMRGIRVNMKVTNAGGV</sequence>
<name>A0A6J4L683_9CYAN</name>
<proteinExistence type="predicted"/>
<dbReference type="AlphaFoldDB" id="A0A6J4L683"/>